<dbReference type="InterPro" id="IPR050126">
    <property type="entry name" value="Ap4A_hydrolase"/>
</dbReference>
<dbReference type="InterPro" id="IPR004843">
    <property type="entry name" value="Calcineurin-like_PHP"/>
</dbReference>
<dbReference type="Proteomes" id="UP000643405">
    <property type="component" value="Unassembled WGS sequence"/>
</dbReference>
<feature type="domain" description="Calcineurin-like phosphoesterase" evidence="1">
    <location>
        <begin position="17"/>
        <end position="215"/>
    </location>
</feature>
<protein>
    <submittedName>
        <fullName evidence="2">Serine/threonine protein phosphatase</fullName>
    </submittedName>
</protein>
<dbReference type="Pfam" id="PF00149">
    <property type="entry name" value="Metallophos"/>
    <property type="match status" value="1"/>
</dbReference>
<reference evidence="2" key="1">
    <citation type="submission" date="2020-09" db="EMBL/GenBank/DDBJ databases">
        <title>Genome seq and assembly of Tianweitania sp.</title>
        <authorList>
            <person name="Chhetri G."/>
        </authorList>
    </citation>
    <scope>NUCLEOTIDE SEQUENCE</scope>
    <source>
        <strain evidence="2">Rool2</strain>
    </source>
</reference>
<keyword evidence="3" id="KW-1185">Reference proteome</keyword>
<dbReference type="Gene3D" id="3.60.21.10">
    <property type="match status" value="1"/>
</dbReference>
<comment type="caution">
    <text evidence="2">The sequence shown here is derived from an EMBL/GenBank/DDBJ whole genome shotgun (WGS) entry which is preliminary data.</text>
</comment>
<accession>A0A8J6TWX1</accession>
<name>A0A8J6TWX1_9HYPH</name>
<evidence type="ECO:0000313" key="2">
    <source>
        <dbReference type="EMBL" id="MBD0413064.1"/>
    </source>
</evidence>
<dbReference type="GO" id="GO:0016791">
    <property type="term" value="F:phosphatase activity"/>
    <property type="evidence" value="ECO:0007669"/>
    <property type="project" value="TreeGrafter"/>
</dbReference>
<sequence length="248" mass="28026">MKAKGVDFASARTPEGMRLYAIGDPHGRLDLLEGMHKRIADEIARDKPDDWRVIHLGDYVDRGPDSRGVLDFLITLKQRDERFVFLTGNHDQAMLHFLATAQVDGIFVRNGGVQTVRSYGVDAFFESPEAAVRTRNQLMDVLPQAHLRFLRNLDYSCSFGDFFFCHAGIRPGVALDKQSRDDLIWIRGTFLNNDDLFEKVVVHGHTPQTDPEILRNRVNVDTGACFTGRLTAFVAEGDVKQTFSVWEA</sequence>
<dbReference type="PANTHER" id="PTHR42850:SF4">
    <property type="entry name" value="ZINC-DEPENDENT ENDOPOLYPHOSPHATASE"/>
    <property type="match status" value="1"/>
</dbReference>
<dbReference type="AlphaFoldDB" id="A0A8J6TWX1"/>
<dbReference type="InterPro" id="IPR029052">
    <property type="entry name" value="Metallo-depent_PP-like"/>
</dbReference>
<dbReference type="RefSeq" id="WP_188163656.1">
    <property type="nucleotide sequence ID" value="NZ_JACVVX010000001.1"/>
</dbReference>
<gene>
    <name evidence="2" type="ORF">ICI42_00125</name>
</gene>
<proteinExistence type="predicted"/>
<organism evidence="2 3">
    <name type="scientific">Oryzicola mucosus</name>
    <dbReference type="NCBI Taxonomy" id="2767425"/>
    <lineage>
        <taxon>Bacteria</taxon>
        <taxon>Pseudomonadati</taxon>
        <taxon>Pseudomonadota</taxon>
        <taxon>Alphaproteobacteria</taxon>
        <taxon>Hyphomicrobiales</taxon>
        <taxon>Phyllobacteriaceae</taxon>
        <taxon>Oryzicola</taxon>
    </lineage>
</organism>
<evidence type="ECO:0000259" key="1">
    <source>
        <dbReference type="Pfam" id="PF00149"/>
    </source>
</evidence>
<dbReference type="GO" id="GO:0110154">
    <property type="term" value="P:RNA decapping"/>
    <property type="evidence" value="ECO:0007669"/>
    <property type="project" value="TreeGrafter"/>
</dbReference>
<dbReference type="GO" id="GO:0008803">
    <property type="term" value="F:bis(5'-nucleosyl)-tetraphosphatase (symmetrical) activity"/>
    <property type="evidence" value="ECO:0007669"/>
    <property type="project" value="TreeGrafter"/>
</dbReference>
<dbReference type="SUPFAM" id="SSF56300">
    <property type="entry name" value="Metallo-dependent phosphatases"/>
    <property type="match status" value="1"/>
</dbReference>
<dbReference type="EMBL" id="JACVVX010000001">
    <property type="protein sequence ID" value="MBD0413064.1"/>
    <property type="molecule type" value="Genomic_DNA"/>
</dbReference>
<dbReference type="CDD" id="cd00144">
    <property type="entry name" value="MPP_PPP_family"/>
    <property type="match status" value="1"/>
</dbReference>
<evidence type="ECO:0000313" key="3">
    <source>
        <dbReference type="Proteomes" id="UP000643405"/>
    </source>
</evidence>
<dbReference type="PANTHER" id="PTHR42850">
    <property type="entry name" value="METALLOPHOSPHOESTERASE"/>
    <property type="match status" value="1"/>
</dbReference>
<dbReference type="GO" id="GO:0005737">
    <property type="term" value="C:cytoplasm"/>
    <property type="evidence" value="ECO:0007669"/>
    <property type="project" value="TreeGrafter"/>
</dbReference>